<name>A0A1Y0I490_9GAMM</name>
<sequence length="308" mass="34458">MSNKLCGGIFLVLLVCICGGCSSWPGAMGGGYGSEYIGLSETVFDPKVAYAQMHVVRKKESLDMQLDILQLKGAQRCVPARYLKLHHLSNRIAQEIHGQLFEDAKQDLIIMEYELKRLNSVFRNVSERTRCSESVTRQSLKTPTQAFTVLSIYFDTDSAEVSLPYQYQLRALATFLAEQPLNLTILGYADIRGAEAHNLALARARGEAVMGYLKNGTDRFQAMNLQVLGEATVTSFEQSESGHARNRRVDIVVQSSAHQAEVGLERKRHHNRFDELKNWEPGLQEQGAQAFRVFDGHTGDGYDLQEAL</sequence>
<protein>
    <submittedName>
        <fullName evidence="6">OmpA family outer membrane protein</fullName>
    </submittedName>
</protein>
<evidence type="ECO:0000256" key="3">
    <source>
        <dbReference type="ARBA" id="ARBA00023237"/>
    </source>
</evidence>
<dbReference type="RefSeq" id="WP_087460358.1">
    <property type="nucleotide sequence ID" value="NZ_CP021425.1"/>
</dbReference>
<dbReference type="PANTHER" id="PTHR30329">
    <property type="entry name" value="STATOR ELEMENT OF FLAGELLAR MOTOR COMPLEX"/>
    <property type="match status" value="1"/>
</dbReference>
<gene>
    <name evidence="6" type="ORF">OLMES_1146</name>
</gene>
<evidence type="ECO:0000256" key="2">
    <source>
        <dbReference type="ARBA" id="ARBA00023136"/>
    </source>
</evidence>
<accession>A0A1Y0I490</accession>
<dbReference type="KEGG" id="ome:OLMES_1146"/>
<dbReference type="Gene3D" id="3.30.1330.60">
    <property type="entry name" value="OmpA-like domain"/>
    <property type="match status" value="1"/>
</dbReference>
<dbReference type="AlphaFoldDB" id="A0A1Y0I490"/>
<evidence type="ECO:0000313" key="7">
    <source>
        <dbReference type="Proteomes" id="UP000196027"/>
    </source>
</evidence>
<dbReference type="InterPro" id="IPR006665">
    <property type="entry name" value="OmpA-like"/>
</dbReference>
<dbReference type="InterPro" id="IPR006664">
    <property type="entry name" value="OMP_bac"/>
</dbReference>
<dbReference type="SUPFAM" id="SSF103088">
    <property type="entry name" value="OmpA-like"/>
    <property type="match status" value="1"/>
</dbReference>
<keyword evidence="2 4" id="KW-0472">Membrane</keyword>
<dbReference type="Pfam" id="PF00691">
    <property type="entry name" value="OmpA"/>
    <property type="match status" value="1"/>
</dbReference>
<dbReference type="PRINTS" id="PR01021">
    <property type="entry name" value="OMPADOMAIN"/>
</dbReference>
<feature type="domain" description="OmpA-like" evidence="5">
    <location>
        <begin position="141"/>
        <end position="257"/>
    </location>
</feature>
<evidence type="ECO:0000256" key="4">
    <source>
        <dbReference type="PROSITE-ProRule" id="PRU00473"/>
    </source>
</evidence>
<dbReference type="InterPro" id="IPR036737">
    <property type="entry name" value="OmpA-like_sf"/>
</dbReference>
<proteinExistence type="predicted"/>
<dbReference type="GO" id="GO:0009279">
    <property type="term" value="C:cell outer membrane"/>
    <property type="evidence" value="ECO:0007669"/>
    <property type="project" value="UniProtKB-SubCell"/>
</dbReference>
<keyword evidence="7" id="KW-1185">Reference proteome</keyword>
<evidence type="ECO:0000313" key="6">
    <source>
        <dbReference type="EMBL" id="ARU55231.1"/>
    </source>
</evidence>
<dbReference type="Proteomes" id="UP000196027">
    <property type="component" value="Chromosome"/>
</dbReference>
<dbReference type="EMBL" id="CP021425">
    <property type="protein sequence ID" value="ARU55231.1"/>
    <property type="molecule type" value="Genomic_DNA"/>
</dbReference>
<dbReference type="InterPro" id="IPR050330">
    <property type="entry name" value="Bact_OuterMem_StrucFunc"/>
</dbReference>
<dbReference type="PANTHER" id="PTHR30329:SF21">
    <property type="entry name" value="LIPOPROTEIN YIAD-RELATED"/>
    <property type="match status" value="1"/>
</dbReference>
<dbReference type="OrthoDB" id="9815217at2"/>
<reference evidence="6 7" key="1">
    <citation type="submission" date="2017-05" db="EMBL/GenBank/DDBJ databases">
        <title>Genomic insights into alkan degradation activity of Oleiphilus messinensis.</title>
        <authorList>
            <person name="Kozyavkin S.A."/>
            <person name="Slesarev A.I."/>
            <person name="Golyshin P.N."/>
            <person name="Korzhenkov A."/>
            <person name="Golyshina O.N."/>
            <person name="Toshchakov S.V."/>
        </authorList>
    </citation>
    <scope>NUCLEOTIDE SEQUENCE [LARGE SCALE GENOMIC DNA]</scope>
    <source>
        <strain evidence="6 7">ME102</strain>
    </source>
</reference>
<evidence type="ECO:0000256" key="1">
    <source>
        <dbReference type="ARBA" id="ARBA00004442"/>
    </source>
</evidence>
<evidence type="ECO:0000259" key="5">
    <source>
        <dbReference type="PROSITE" id="PS51123"/>
    </source>
</evidence>
<keyword evidence="3" id="KW-0998">Cell outer membrane</keyword>
<organism evidence="6 7">
    <name type="scientific">Oleiphilus messinensis</name>
    <dbReference type="NCBI Taxonomy" id="141451"/>
    <lineage>
        <taxon>Bacteria</taxon>
        <taxon>Pseudomonadati</taxon>
        <taxon>Pseudomonadota</taxon>
        <taxon>Gammaproteobacteria</taxon>
        <taxon>Oceanospirillales</taxon>
        <taxon>Oleiphilaceae</taxon>
        <taxon>Oleiphilus</taxon>
    </lineage>
</organism>
<comment type="subcellular location">
    <subcellularLocation>
        <location evidence="1">Cell outer membrane</location>
    </subcellularLocation>
</comment>
<dbReference type="CDD" id="cd07185">
    <property type="entry name" value="OmpA_C-like"/>
    <property type="match status" value="1"/>
</dbReference>
<dbReference type="PROSITE" id="PS51123">
    <property type="entry name" value="OMPA_2"/>
    <property type="match status" value="1"/>
</dbReference>